<dbReference type="EMBL" id="KN552068">
    <property type="protein sequence ID" value="KHJ91433.1"/>
    <property type="molecule type" value="Genomic_DNA"/>
</dbReference>
<proteinExistence type="predicted"/>
<dbReference type="SMART" id="SM00198">
    <property type="entry name" value="SCP"/>
    <property type="match status" value="1"/>
</dbReference>
<dbReference type="Pfam" id="PF00188">
    <property type="entry name" value="CAP"/>
    <property type="match status" value="2"/>
</dbReference>
<dbReference type="InterPro" id="IPR014044">
    <property type="entry name" value="CAP_dom"/>
</dbReference>
<organism evidence="2 3">
    <name type="scientific">Oesophagostomum dentatum</name>
    <name type="common">Nodular worm</name>
    <dbReference type="NCBI Taxonomy" id="61180"/>
    <lineage>
        <taxon>Eukaryota</taxon>
        <taxon>Metazoa</taxon>
        <taxon>Ecdysozoa</taxon>
        <taxon>Nematoda</taxon>
        <taxon>Chromadorea</taxon>
        <taxon>Rhabditida</taxon>
        <taxon>Rhabditina</taxon>
        <taxon>Rhabditomorpha</taxon>
        <taxon>Strongyloidea</taxon>
        <taxon>Strongylidae</taxon>
        <taxon>Oesophagostomum</taxon>
    </lineage>
</organism>
<evidence type="ECO:0000313" key="3">
    <source>
        <dbReference type="Proteomes" id="UP000053660"/>
    </source>
</evidence>
<dbReference type="Proteomes" id="UP000053660">
    <property type="component" value="Unassembled WGS sequence"/>
</dbReference>
<reference evidence="2 3" key="1">
    <citation type="submission" date="2014-03" db="EMBL/GenBank/DDBJ databases">
        <title>Draft genome of the hookworm Oesophagostomum dentatum.</title>
        <authorList>
            <person name="Mitreva M."/>
        </authorList>
    </citation>
    <scope>NUCLEOTIDE SEQUENCE [LARGE SCALE GENOMIC DNA]</scope>
    <source>
        <strain evidence="2 3">OD-Hann</strain>
    </source>
</reference>
<sequence length="333" mass="38003">MHMRNMPNEIYDHMFDGSKSIAKWRCHIRSCEYNLINFRVLIYHGSELAVGATRNGRTGKKCRKASQMPTLIYCCELEKTAYERASQCNQTKSTLPEGISENSYTFTQELDGGLDRAANAATQLWWSEIETGSGIDQIRNTYYSTLGISSFAKKNDKKFCPFIPCTNNKWNLQNNEYNFCDSEMVTEENNIERPDNYEMTNQLRRTFLNKHNLLRSLLALGVVSNGRSGKLCRKAAKMSMLAYSYKLEKSAYDRANLCSHLNSTPPEGVAENRYKFTSKLDRELDKAAQAIASDLTTAVGCAVVRCRKMINTVCHYETLVKENSENVCVMFFK</sequence>
<feature type="domain" description="SCP" evidence="1">
    <location>
        <begin position="202"/>
        <end position="318"/>
    </location>
</feature>
<dbReference type="CDD" id="cd05380">
    <property type="entry name" value="CAP_euk"/>
    <property type="match status" value="1"/>
</dbReference>
<protein>
    <submittedName>
        <fullName evidence="2">SCP-like protein</fullName>
    </submittedName>
</protein>
<dbReference type="AlphaFoldDB" id="A0A0B1T1J5"/>
<dbReference type="SUPFAM" id="SSF55797">
    <property type="entry name" value="PR-1-like"/>
    <property type="match status" value="2"/>
</dbReference>
<evidence type="ECO:0000313" key="2">
    <source>
        <dbReference type="EMBL" id="KHJ91433.1"/>
    </source>
</evidence>
<dbReference type="InterPro" id="IPR035940">
    <property type="entry name" value="CAP_sf"/>
</dbReference>
<dbReference type="Gene3D" id="3.40.33.10">
    <property type="entry name" value="CAP"/>
    <property type="match status" value="2"/>
</dbReference>
<dbReference type="OrthoDB" id="414826at2759"/>
<evidence type="ECO:0000259" key="1">
    <source>
        <dbReference type="SMART" id="SM00198"/>
    </source>
</evidence>
<name>A0A0B1T1J5_OESDE</name>
<keyword evidence="3" id="KW-1185">Reference proteome</keyword>
<accession>A0A0B1T1J5</accession>
<gene>
    <name evidence="2" type="ORF">OESDEN_08704</name>
</gene>